<protein>
    <submittedName>
        <fullName evidence="1">2-dehydro-3-deoxygalactonokinase</fullName>
    </submittedName>
</protein>
<gene>
    <name evidence="1" type="ORF">FE263_00640</name>
</gene>
<proteinExistence type="predicted"/>
<organism evidence="1 2">
    <name type="scientific">Lichenicoccus roseus</name>
    <dbReference type="NCBI Taxonomy" id="2683649"/>
    <lineage>
        <taxon>Bacteria</taxon>
        <taxon>Pseudomonadati</taxon>
        <taxon>Pseudomonadota</taxon>
        <taxon>Alphaproteobacteria</taxon>
        <taxon>Acetobacterales</taxon>
        <taxon>Acetobacteraceae</taxon>
        <taxon>Lichenicoccus</taxon>
    </lineage>
</organism>
<reference evidence="1 2" key="1">
    <citation type="submission" date="2019-05" db="EMBL/GenBank/DDBJ databases">
        <authorList>
            <person name="Pankratov T."/>
            <person name="Grouzdev D."/>
        </authorList>
    </citation>
    <scope>NUCLEOTIDE SEQUENCE [LARGE SCALE GENOMIC DNA]</scope>
    <source>
        <strain evidence="1 2">KEBCLARHB70R</strain>
    </source>
</reference>
<dbReference type="AlphaFoldDB" id="A0A5R9JB62"/>
<keyword evidence="1" id="KW-0808">Transferase</keyword>
<sequence>MMQDAGLIALDWGTSSLRAWLLDDDGTVRAARSEGWGIMHLPEGGYPTAYAAITEGWHDRARPAIACGMVGSRQGWVEAPYLPTPAGLAELAGSLVQVETGLGTLRLVPGLLEAGDPAFPDVMRGEETQAVGAMRRLGGDAILVLPGTHSKWARLAGHRLTGFETLMTGEVYALLSKHSILGRGVADAPEGSAELRDAAFARGVLAAQDRGALARLFSSRALMLTGAIEPSAVLDYLSGLLIGEELRLASPILQAGDPRVALTGDGRLCARYERAFEIAGYAAPERVDNSALQGLVDIAGAAGLIVPTQLQPSGA</sequence>
<evidence type="ECO:0000313" key="2">
    <source>
        <dbReference type="Proteomes" id="UP000305654"/>
    </source>
</evidence>
<dbReference type="GO" id="GO:0034194">
    <property type="term" value="P:D-galactonate catabolic process"/>
    <property type="evidence" value="ECO:0007669"/>
    <property type="project" value="InterPro"/>
</dbReference>
<evidence type="ECO:0000313" key="1">
    <source>
        <dbReference type="EMBL" id="TLU73777.1"/>
    </source>
</evidence>
<dbReference type="InterPro" id="IPR042257">
    <property type="entry name" value="DGOK_C"/>
</dbReference>
<dbReference type="Gene3D" id="3.30.420.300">
    <property type="entry name" value="2-keto-3-deoxy-galactonokinase, substrate binding domain"/>
    <property type="match status" value="1"/>
</dbReference>
<dbReference type="Gene3D" id="3.30.420.310">
    <property type="entry name" value="2-keto-3-deoxy-galactonokinase, C-terminal domain"/>
    <property type="match status" value="1"/>
</dbReference>
<dbReference type="Pfam" id="PF05035">
    <property type="entry name" value="DGOK"/>
    <property type="match status" value="1"/>
</dbReference>
<dbReference type="Proteomes" id="UP000305654">
    <property type="component" value="Unassembled WGS sequence"/>
</dbReference>
<name>A0A5R9JB62_9PROT</name>
<comment type="caution">
    <text evidence="1">The sequence shown here is derived from an EMBL/GenBank/DDBJ whole genome shotgun (WGS) entry which is preliminary data.</text>
</comment>
<dbReference type="OrthoDB" id="256574at2"/>
<keyword evidence="2" id="KW-1185">Reference proteome</keyword>
<dbReference type="GO" id="GO:0008671">
    <property type="term" value="F:2-dehydro-3-deoxygalactonokinase activity"/>
    <property type="evidence" value="ECO:0007669"/>
    <property type="project" value="InterPro"/>
</dbReference>
<dbReference type="InterPro" id="IPR042258">
    <property type="entry name" value="DGOK_N"/>
</dbReference>
<accession>A0A5R9JB62</accession>
<keyword evidence="1" id="KW-0418">Kinase</keyword>
<dbReference type="EMBL" id="VCDI01000001">
    <property type="protein sequence ID" value="TLU73777.1"/>
    <property type="molecule type" value="Genomic_DNA"/>
</dbReference>
<dbReference type="CDD" id="cd24012">
    <property type="entry name" value="ASKHA_NBD_KDGal-kinase"/>
    <property type="match status" value="1"/>
</dbReference>
<dbReference type="InterPro" id="IPR007729">
    <property type="entry name" value="DGOK"/>
</dbReference>